<dbReference type="Proteomes" id="UP001566476">
    <property type="component" value="Unassembled WGS sequence"/>
</dbReference>
<keyword evidence="1" id="KW-0812">Transmembrane</keyword>
<evidence type="ECO:0008006" key="4">
    <source>
        <dbReference type="Google" id="ProtNLM"/>
    </source>
</evidence>
<keyword evidence="1" id="KW-1133">Transmembrane helix</keyword>
<keyword evidence="3" id="KW-1185">Reference proteome</keyword>
<gene>
    <name evidence="2" type="ORF">AB2L28_09405</name>
</gene>
<feature type="transmembrane region" description="Helical" evidence="1">
    <location>
        <begin position="6"/>
        <end position="26"/>
    </location>
</feature>
<name>A0ABV4I1P9_9ACTN</name>
<evidence type="ECO:0000313" key="3">
    <source>
        <dbReference type="Proteomes" id="UP001566476"/>
    </source>
</evidence>
<keyword evidence="1" id="KW-0472">Membrane</keyword>
<reference evidence="2 3" key="1">
    <citation type="submission" date="2024-07" db="EMBL/GenBank/DDBJ databases">
        <authorList>
            <person name="Thanompreechachai J."/>
            <person name="Duangmal K."/>
        </authorList>
    </citation>
    <scope>NUCLEOTIDE SEQUENCE [LARGE SCALE GENOMIC DNA]</scope>
    <source>
        <strain evidence="2 3">TBRC 1896</strain>
    </source>
</reference>
<dbReference type="RefSeq" id="WP_370718499.1">
    <property type="nucleotide sequence ID" value="NZ_JBGGTQ010000004.1"/>
</dbReference>
<dbReference type="EMBL" id="JBGGTQ010000004">
    <property type="protein sequence ID" value="MEZ0492450.1"/>
    <property type="molecule type" value="Genomic_DNA"/>
</dbReference>
<evidence type="ECO:0000313" key="2">
    <source>
        <dbReference type="EMBL" id="MEZ0492450.1"/>
    </source>
</evidence>
<accession>A0ABV4I1P9</accession>
<sequence>MVNKVGRVVPVLVMAVLVAVAGVVLLRQPAPTTARGTVTSAAPGEVCLTTSGHDVCLDREHVEHLALAGVRPGRCVDVTWTSDLVVAESLVRVTPC</sequence>
<organism evidence="2 3">
    <name type="scientific">Kineococcus mangrovi</name>
    <dbReference type="NCBI Taxonomy" id="1660183"/>
    <lineage>
        <taxon>Bacteria</taxon>
        <taxon>Bacillati</taxon>
        <taxon>Actinomycetota</taxon>
        <taxon>Actinomycetes</taxon>
        <taxon>Kineosporiales</taxon>
        <taxon>Kineosporiaceae</taxon>
        <taxon>Kineococcus</taxon>
    </lineage>
</organism>
<protein>
    <recommendedName>
        <fullName evidence="4">Secreted protein</fullName>
    </recommendedName>
</protein>
<comment type="caution">
    <text evidence="2">The sequence shown here is derived from an EMBL/GenBank/DDBJ whole genome shotgun (WGS) entry which is preliminary data.</text>
</comment>
<proteinExistence type="predicted"/>
<evidence type="ECO:0000256" key="1">
    <source>
        <dbReference type="SAM" id="Phobius"/>
    </source>
</evidence>